<reference evidence="1" key="1">
    <citation type="journal article" date="2015" name="Nature">
        <title>Complex archaea that bridge the gap between prokaryotes and eukaryotes.</title>
        <authorList>
            <person name="Spang A."/>
            <person name="Saw J.H."/>
            <person name="Jorgensen S.L."/>
            <person name="Zaremba-Niedzwiedzka K."/>
            <person name="Martijn J."/>
            <person name="Lind A.E."/>
            <person name="van Eijk R."/>
            <person name="Schleper C."/>
            <person name="Guy L."/>
            <person name="Ettema T.J."/>
        </authorList>
    </citation>
    <scope>NUCLEOTIDE SEQUENCE</scope>
</reference>
<dbReference type="SUPFAM" id="SSF55961">
    <property type="entry name" value="Bet v1-like"/>
    <property type="match status" value="1"/>
</dbReference>
<name>A0A0F9G8N1_9ZZZZ</name>
<gene>
    <name evidence="1" type="ORF">LCGC14_2150740</name>
</gene>
<dbReference type="AlphaFoldDB" id="A0A0F9G8N1"/>
<feature type="non-terminal residue" evidence="1">
    <location>
        <position position="1"/>
    </location>
</feature>
<sequence>VTLLLQRWQKKGSRRPEAISTFAQFQRQAVQRGLAVTRLDDGSNGIAGGRWRVRFDFRGRSREMDVRVVGWDPDNAMTLKGESDGVEIDFTLELMSLSRGRTRMFTSVDLRPKTLSARLLVQSMKLAKKSIAQKLSKRVEDFATGIERRYSASA</sequence>
<protein>
    <submittedName>
        <fullName evidence="1">Uncharacterized protein</fullName>
    </submittedName>
</protein>
<organism evidence="1">
    <name type="scientific">marine sediment metagenome</name>
    <dbReference type="NCBI Taxonomy" id="412755"/>
    <lineage>
        <taxon>unclassified sequences</taxon>
        <taxon>metagenomes</taxon>
        <taxon>ecological metagenomes</taxon>
    </lineage>
</organism>
<dbReference type="Gene3D" id="3.30.530.20">
    <property type="match status" value="1"/>
</dbReference>
<accession>A0A0F9G8N1</accession>
<dbReference type="EMBL" id="LAZR01027396">
    <property type="protein sequence ID" value="KKL65860.1"/>
    <property type="molecule type" value="Genomic_DNA"/>
</dbReference>
<dbReference type="InterPro" id="IPR023393">
    <property type="entry name" value="START-like_dom_sf"/>
</dbReference>
<proteinExistence type="predicted"/>
<comment type="caution">
    <text evidence="1">The sequence shown here is derived from an EMBL/GenBank/DDBJ whole genome shotgun (WGS) entry which is preliminary data.</text>
</comment>
<evidence type="ECO:0000313" key="1">
    <source>
        <dbReference type="EMBL" id="KKL65860.1"/>
    </source>
</evidence>